<dbReference type="OrthoDB" id="6462200at2759"/>
<accession>A0A087TWC4</accession>
<name>A0A087TWC4_STEMI</name>
<evidence type="ECO:0008006" key="3">
    <source>
        <dbReference type="Google" id="ProtNLM"/>
    </source>
</evidence>
<organism evidence="1 2">
    <name type="scientific">Stegodyphus mimosarum</name>
    <name type="common">African social velvet spider</name>
    <dbReference type="NCBI Taxonomy" id="407821"/>
    <lineage>
        <taxon>Eukaryota</taxon>
        <taxon>Metazoa</taxon>
        <taxon>Ecdysozoa</taxon>
        <taxon>Arthropoda</taxon>
        <taxon>Chelicerata</taxon>
        <taxon>Arachnida</taxon>
        <taxon>Araneae</taxon>
        <taxon>Araneomorphae</taxon>
        <taxon>Entelegynae</taxon>
        <taxon>Eresoidea</taxon>
        <taxon>Eresidae</taxon>
        <taxon>Stegodyphus</taxon>
    </lineage>
</organism>
<proteinExistence type="predicted"/>
<reference evidence="1 2" key="1">
    <citation type="submission" date="2013-11" db="EMBL/GenBank/DDBJ databases">
        <title>Genome sequencing of Stegodyphus mimosarum.</title>
        <authorList>
            <person name="Bechsgaard J."/>
        </authorList>
    </citation>
    <scope>NUCLEOTIDE SEQUENCE [LARGE SCALE GENOMIC DNA]</scope>
</reference>
<dbReference type="Proteomes" id="UP000054359">
    <property type="component" value="Unassembled WGS sequence"/>
</dbReference>
<dbReference type="AlphaFoldDB" id="A0A087TWC4"/>
<gene>
    <name evidence="1" type="ORF">X975_24535</name>
</gene>
<protein>
    <recommendedName>
        <fullName evidence="3">Transposase Tc1-like domain-containing protein</fullName>
    </recommendedName>
</protein>
<dbReference type="EMBL" id="KK117061">
    <property type="protein sequence ID" value="KFM69413.1"/>
    <property type="molecule type" value="Genomic_DNA"/>
</dbReference>
<evidence type="ECO:0000313" key="2">
    <source>
        <dbReference type="Proteomes" id="UP000054359"/>
    </source>
</evidence>
<feature type="non-terminal residue" evidence="1">
    <location>
        <position position="95"/>
    </location>
</feature>
<evidence type="ECO:0000313" key="1">
    <source>
        <dbReference type="EMBL" id="KFM69413.1"/>
    </source>
</evidence>
<sequence length="95" mass="10790">MTVKPTVDARVLYIHSSSKKRTSESVPLGTENQHKIVDQRAAQYNASASISEHTVQRRLLDMGLRSRRPTRVPVLTRRHCHTPTLRPGTSRLEYG</sequence>
<keyword evidence="2" id="KW-1185">Reference proteome</keyword>